<protein>
    <recommendedName>
        <fullName evidence="4">Sulfotransferase</fullName>
    </recommendedName>
</protein>
<dbReference type="AlphaFoldDB" id="A0A8J2SWQ1"/>
<feature type="chain" id="PRO_5035176709" description="Sulfotransferase" evidence="1">
    <location>
        <begin position="17"/>
        <end position="125"/>
    </location>
</feature>
<sequence length="125" mass="13746">MRRLALQLCVVATAHSARLVYTTPGSAERLEICVPAKAGSTTIFHALHRAIVGTEFNASTSPARVGPTLGYVQNVAAWSRERACDQSRRRREGPDPLEGELRPIALVVDVEFVERRVRRGLALAR</sequence>
<dbReference type="OrthoDB" id="10535182at2759"/>
<comment type="caution">
    <text evidence="2">The sequence shown here is derived from an EMBL/GenBank/DDBJ whole genome shotgun (WGS) entry which is preliminary data.</text>
</comment>
<evidence type="ECO:0000313" key="2">
    <source>
        <dbReference type="EMBL" id="CAH0374744.1"/>
    </source>
</evidence>
<gene>
    <name evidence="2" type="ORF">PECAL_4P20450</name>
</gene>
<proteinExistence type="predicted"/>
<keyword evidence="1" id="KW-0732">Signal</keyword>
<keyword evidence="3" id="KW-1185">Reference proteome</keyword>
<reference evidence="2" key="1">
    <citation type="submission" date="2021-11" db="EMBL/GenBank/DDBJ databases">
        <authorList>
            <consortium name="Genoscope - CEA"/>
            <person name="William W."/>
        </authorList>
    </citation>
    <scope>NUCLEOTIDE SEQUENCE</scope>
</reference>
<name>A0A8J2SWQ1_9STRA</name>
<feature type="signal peptide" evidence="1">
    <location>
        <begin position="1"/>
        <end position="16"/>
    </location>
</feature>
<evidence type="ECO:0000313" key="3">
    <source>
        <dbReference type="Proteomes" id="UP000789595"/>
    </source>
</evidence>
<organism evidence="2 3">
    <name type="scientific">Pelagomonas calceolata</name>
    <dbReference type="NCBI Taxonomy" id="35677"/>
    <lineage>
        <taxon>Eukaryota</taxon>
        <taxon>Sar</taxon>
        <taxon>Stramenopiles</taxon>
        <taxon>Ochrophyta</taxon>
        <taxon>Pelagophyceae</taxon>
        <taxon>Pelagomonadales</taxon>
        <taxon>Pelagomonadaceae</taxon>
        <taxon>Pelagomonas</taxon>
    </lineage>
</organism>
<accession>A0A8J2SWQ1</accession>
<evidence type="ECO:0008006" key="4">
    <source>
        <dbReference type="Google" id="ProtNLM"/>
    </source>
</evidence>
<evidence type="ECO:0000256" key="1">
    <source>
        <dbReference type="SAM" id="SignalP"/>
    </source>
</evidence>
<dbReference type="EMBL" id="CAKKNE010000004">
    <property type="protein sequence ID" value="CAH0374744.1"/>
    <property type="molecule type" value="Genomic_DNA"/>
</dbReference>
<dbReference type="Proteomes" id="UP000789595">
    <property type="component" value="Unassembled WGS sequence"/>
</dbReference>